<keyword evidence="2" id="KW-1185">Reference proteome</keyword>
<sequence length="117" mass="12691">MGSAQDIVGSNASTNHAAKKQTSMERRIQNRKAQKAYRDRKRQRLQELESKVHALESASFIQLSTPLSIGNLDTTPSQNIDASLGLLGDALNGDALQVFSSPTPGFTEASSWNDADM</sequence>
<name>A0ACC0QHH3_9HYPO</name>
<comment type="caution">
    <text evidence="1">The sequence shown here is derived from an EMBL/GenBank/DDBJ whole genome shotgun (WGS) entry which is preliminary data.</text>
</comment>
<dbReference type="EMBL" id="CM046512">
    <property type="protein sequence ID" value="KAI8654749.1"/>
    <property type="molecule type" value="Genomic_DNA"/>
</dbReference>
<protein>
    <submittedName>
        <fullName evidence="1">BZIP domain-containing protein</fullName>
    </submittedName>
</protein>
<dbReference type="Proteomes" id="UP001065298">
    <property type="component" value="Chromosome 10"/>
</dbReference>
<organism evidence="1 2">
    <name type="scientific">Fusarium keratoplasticum</name>
    <dbReference type="NCBI Taxonomy" id="1328300"/>
    <lineage>
        <taxon>Eukaryota</taxon>
        <taxon>Fungi</taxon>
        <taxon>Dikarya</taxon>
        <taxon>Ascomycota</taxon>
        <taxon>Pezizomycotina</taxon>
        <taxon>Sordariomycetes</taxon>
        <taxon>Hypocreomycetidae</taxon>
        <taxon>Hypocreales</taxon>
        <taxon>Nectriaceae</taxon>
        <taxon>Fusarium</taxon>
        <taxon>Fusarium solani species complex</taxon>
    </lineage>
</organism>
<evidence type="ECO:0000313" key="2">
    <source>
        <dbReference type="Proteomes" id="UP001065298"/>
    </source>
</evidence>
<reference evidence="1" key="1">
    <citation type="submission" date="2022-06" db="EMBL/GenBank/DDBJ databases">
        <title>Fusarium solani species complex genomes reveal bases of compartmentalisation and animal pathogenesis.</title>
        <authorList>
            <person name="Tsai I.J."/>
        </authorList>
    </citation>
    <scope>NUCLEOTIDE SEQUENCE</scope>
    <source>
        <strain evidence="1">Fu6.1</strain>
    </source>
</reference>
<accession>A0ACC0QHH3</accession>
<proteinExistence type="predicted"/>
<evidence type="ECO:0000313" key="1">
    <source>
        <dbReference type="EMBL" id="KAI8654749.1"/>
    </source>
</evidence>
<gene>
    <name evidence="1" type="ORF">NCS57_01222000</name>
</gene>